<comment type="caution">
    <text evidence="3">The sequence shown here is derived from an EMBL/GenBank/DDBJ whole genome shotgun (WGS) entry which is preliminary data.</text>
</comment>
<feature type="domain" description="Smf/DprA SLOG" evidence="2">
    <location>
        <begin position="88"/>
        <end position="306"/>
    </location>
</feature>
<evidence type="ECO:0000313" key="3">
    <source>
        <dbReference type="EMBL" id="MBF4763200.1"/>
    </source>
</evidence>
<dbReference type="Proteomes" id="UP000640489">
    <property type="component" value="Unassembled WGS sequence"/>
</dbReference>
<dbReference type="NCBIfam" id="TIGR00732">
    <property type="entry name" value="dprA"/>
    <property type="match status" value="1"/>
</dbReference>
<dbReference type="PANTHER" id="PTHR43022:SF1">
    <property type="entry name" value="PROTEIN SMF"/>
    <property type="match status" value="1"/>
</dbReference>
<reference evidence="3" key="1">
    <citation type="submission" date="2020-11" db="EMBL/GenBank/DDBJ databases">
        <title>Nocardioides sp. nov., isolated from Soil of Cynanchum wilfordii Hemsley rhizosphere.</title>
        <authorList>
            <person name="Lee J.-S."/>
            <person name="Suh M.K."/>
            <person name="Kim J.-S."/>
        </authorList>
    </citation>
    <scope>NUCLEOTIDE SEQUENCE</scope>
    <source>
        <strain evidence="3">KCTC 19275</strain>
    </source>
</reference>
<dbReference type="GO" id="GO:0009294">
    <property type="term" value="P:DNA-mediated transformation"/>
    <property type="evidence" value="ECO:0007669"/>
    <property type="project" value="InterPro"/>
</dbReference>
<dbReference type="InterPro" id="IPR057666">
    <property type="entry name" value="DrpA_SLOG"/>
</dbReference>
<gene>
    <name evidence="3" type="primary">dprA</name>
    <name evidence="3" type="ORF">ISU07_08680</name>
</gene>
<evidence type="ECO:0000259" key="2">
    <source>
        <dbReference type="Pfam" id="PF02481"/>
    </source>
</evidence>
<dbReference type="InterPro" id="IPR003488">
    <property type="entry name" value="DprA"/>
</dbReference>
<dbReference type="AlphaFoldDB" id="A0A930YK16"/>
<accession>A0A930YK16</accession>
<dbReference type="SUPFAM" id="SSF102405">
    <property type="entry name" value="MCP/YpsA-like"/>
    <property type="match status" value="1"/>
</dbReference>
<protein>
    <submittedName>
        <fullName evidence="3">DNA-protecting protein DprA</fullName>
    </submittedName>
</protein>
<dbReference type="Gene3D" id="3.40.50.450">
    <property type="match status" value="1"/>
</dbReference>
<dbReference type="PANTHER" id="PTHR43022">
    <property type="entry name" value="PROTEIN SMF"/>
    <property type="match status" value="1"/>
</dbReference>
<dbReference type="EMBL" id="JADKPN010000003">
    <property type="protein sequence ID" value="MBF4763200.1"/>
    <property type="molecule type" value="Genomic_DNA"/>
</dbReference>
<evidence type="ECO:0000256" key="1">
    <source>
        <dbReference type="ARBA" id="ARBA00006525"/>
    </source>
</evidence>
<dbReference type="RefSeq" id="WP_194706368.1">
    <property type="nucleotide sequence ID" value="NZ_JADKPN010000003.1"/>
</dbReference>
<comment type="similarity">
    <text evidence="1">Belongs to the DprA/Smf family.</text>
</comment>
<dbReference type="Pfam" id="PF02481">
    <property type="entry name" value="DNA_processg_A"/>
    <property type="match status" value="1"/>
</dbReference>
<name>A0A930YK16_9ACTN</name>
<sequence>MTASEADRLARVALASLGEPGDPRMASLVAQLGAPALRDHLLEAPDPDRPAGLDAAEQRMRRDVAVRLASVDPARDLSRAERLGIRFVVPGGDEWPSRLDDLMAAETLHERGGPPLGLWVKGPIRLDELERSVAFVGSRSATTYGTSVAADLAAGVAHAGYAVVSGAAFGVDQAAHRGALAAGGRTVAVLACGVDRAYPTAHKPLLDHLGRHGAVVSELAPGRSPTRVRFLTRNRLIAALTRGTVVVEAAVRSGALNSAGWASRLHRPLMGVPGPVSVAQSEGVHHLVRTGAATLVTTADEVLEMVGASGEHLVTRPRGATTDRDRLPERVRQVLEAVPRRQAAGVESVARTAGIHLIDTQATLSRLERLGFVEQVAHGWRLRATNAGVSPAQTAEIPTMGP</sequence>
<proteinExistence type="inferred from homology"/>
<organism evidence="3 4">
    <name type="scientific">Nocardioides islandensis</name>
    <dbReference type="NCBI Taxonomy" id="433663"/>
    <lineage>
        <taxon>Bacteria</taxon>
        <taxon>Bacillati</taxon>
        <taxon>Actinomycetota</taxon>
        <taxon>Actinomycetes</taxon>
        <taxon>Propionibacteriales</taxon>
        <taxon>Nocardioidaceae</taxon>
        <taxon>Nocardioides</taxon>
    </lineage>
</organism>
<keyword evidence="4" id="KW-1185">Reference proteome</keyword>
<evidence type="ECO:0000313" key="4">
    <source>
        <dbReference type="Proteomes" id="UP000640489"/>
    </source>
</evidence>